<feature type="region of interest" description="Disordered" evidence="1">
    <location>
        <begin position="1"/>
        <end position="100"/>
    </location>
</feature>
<accession>C0PC52</accession>
<reference evidence="2" key="2">
    <citation type="submission" date="2012-06" db="EMBL/GenBank/DDBJ databases">
        <authorList>
            <person name="Yu Y."/>
            <person name="Currie J."/>
            <person name="Lomeli R."/>
            <person name="Angelova A."/>
            <person name="Collura K."/>
            <person name="Wissotski M."/>
            <person name="Campos D."/>
            <person name="Kudrna D."/>
            <person name="Golser W."/>
            <person name="Ashely E."/>
            <person name="Descour A."/>
            <person name="Fernandes J."/>
            <person name="Soderlund C."/>
            <person name="Walbot V."/>
        </authorList>
    </citation>
    <scope>NUCLEOTIDE SEQUENCE</scope>
    <source>
        <strain evidence="2">B73</strain>
    </source>
</reference>
<sequence length="100" mass="10954">MHVLLGALTIHPSVPRPGLEDEEGREDADRAGERQRQRRHRRGQSHILKHAFPGGQLHGHRSDEAQHRPAAQPHVQPATALGSLLAPHAQQPHPPARGAC</sequence>
<feature type="compositionally biased region" description="Basic residues" evidence="1">
    <location>
        <begin position="36"/>
        <end position="49"/>
    </location>
</feature>
<name>C0PC52_MAIZE</name>
<evidence type="ECO:0000313" key="2">
    <source>
        <dbReference type="EMBL" id="ACN31747.1"/>
    </source>
</evidence>
<evidence type="ECO:0000256" key="1">
    <source>
        <dbReference type="SAM" id="MobiDB-lite"/>
    </source>
</evidence>
<proteinExistence type="evidence at transcript level"/>
<organism evidence="2">
    <name type="scientific">Zea mays</name>
    <name type="common">Maize</name>
    <dbReference type="NCBI Taxonomy" id="4577"/>
    <lineage>
        <taxon>Eukaryota</taxon>
        <taxon>Viridiplantae</taxon>
        <taxon>Streptophyta</taxon>
        <taxon>Embryophyta</taxon>
        <taxon>Tracheophyta</taxon>
        <taxon>Spermatophyta</taxon>
        <taxon>Magnoliopsida</taxon>
        <taxon>Liliopsida</taxon>
        <taxon>Poales</taxon>
        <taxon>Poaceae</taxon>
        <taxon>PACMAD clade</taxon>
        <taxon>Panicoideae</taxon>
        <taxon>Andropogonodae</taxon>
        <taxon>Andropogoneae</taxon>
        <taxon>Tripsacinae</taxon>
        <taxon>Zea</taxon>
    </lineage>
</organism>
<dbReference type="AlphaFoldDB" id="C0PC52"/>
<protein>
    <submittedName>
        <fullName evidence="2">Uncharacterized protein</fullName>
    </submittedName>
</protein>
<dbReference type="EMBL" id="BT065871">
    <property type="protein sequence ID" value="ACN31747.1"/>
    <property type="molecule type" value="mRNA"/>
</dbReference>
<reference evidence="2" key="1">
    <citation type="journal article" date="2009" name="PLoS Genet.">
        <title>Sequencing, mapping, and analysis of 27,455 maize full-length cDNAs.</title>
        <authorList>
            <person name="Soderlund C."/>
            <person name="Descour A."/>
            <person name="Kudrna D."/>
            <person name="Bomhoff M."/>
            <person name="Boyd L."/>
            <person name="Currie J."/>
            <person name="Angelova A."/>
            <person name="Collura K."/>
            <person name="Wissotski M."/>
            <person name="Ashley E."/>
            <person name="Morrow D."/>
            <person name="Fernandes J."/>
            <person name="Walbot V."/>
            <person name="Yu Y."/>
        </authorList>
    </citation>
    <scope>NUCLEOTIDE SEQUENCE</scope>
    <source>
        <strain evidence="2">B73</strain>
    </source>
</reference>